<evidence type="ECO:0000313" key="2">
    <source>
        <dbReference type="Proteomes" id="UP000290809"/>
    </source>
</evidence>
<organism evidence="1 2">
    <name type="scientific">Schistosoma bovis</name>
    <name type="common">Blood fluke</name>
    <dbReference type="NCBI Taxonomy" id="6184"/>
    <lineage>
        <taxon>Eukaryota</taxon>
        <taxon>Metazoa</taxon>
        <taxon>Spiralia</taxon>
        <taxon>Lophotrochozoa</taxon>
        <taxon>Platyhelminthes</taxon>
        <taxon>Trematoda</taxon>
        <taxon>Digenea</taxon>
        <taxon>Strigeidida</taxon>
        <taxon>Schistosomatoidea</taxon>
        <taxon>Schistosomatidae</taxon>
        <taxon>Schistosoma</taxon>
    </lineage>
</organism>
<keyword evidence="2" id="KW-1185">Reference proteome</keyword>
<sequence length="259" mass="29492">NCGRSSTDLIWPNTETLQNIGSALNCDSLSYINNNNNNNSSLSNQNSINNSTSSALITNSSNFLSSRPKYLNNNNDKSHIDISSKSSTSNTMMKSESLLQLNKFPSSLCNTMKSDNSNYENWSNDHRKRHKKGNITSSLYIDESMDEMIYNKATSLENEKNQLHSLESSTINLVSKTKLSNLKQLTNELSNEQQLQQQQQPQQQQQQLNYSFNMLPTKMTDYTNQLLCNEYNDNHYNSLSLQQYNNNNNNNHCPQSISS</sequence>
<dbReference type="Proteomes" id="UP000290809">
    <property type="component" value="Unassembled WGS sequence"/>
</dbReference>
<dbReference type="STRING" id="6184.A0A430QTS1"/>
<dbReference type="AlphaFoldDB" id="A0A430QTS1"/>
<protein>
    <submittedName>
        <fullName evidence="1">Uncharacterized protein</fullName>
    </submittedName>
</protein>
<gene>
    <name evidence="1" type="ORF">DC041_0007896</name>
</gene>
<accession>A0A430QTS1</accession>
<name>A0A430QTS1_SCHBO</name>
<comment type="caution">
    <text evidence="1">The sequence shown here is derived from an EMBL/GenBank/DDBJ whole genome shotgun (WGS) entry which is preliminary data.</text>
</comment>
<proteinExistence type="predicted"/>
<dbReference type="EMBL" id="QMKO01000595">
    <property type="protein sequence ID" value="RTG91103.1"/>
    <property type="molecule type" value="Genomic_DNA"/>
</dbReference>
<feature type="non-terminal residue" evidence="1">
    <location>
        <position position="1"/>
    </location>
</feature>
<evidence type="ECO:0000313" key="1">
    <source>
        <dbReference type="EMBL" id="RTG91103.1"/>
    </source>
</evidence>
<reference evidence="1 2" key="1">
    <citation type="journal article" date="2019" name="PLoS Pathog.">
        <title>Genome sequence of the bovine parasite Schistosoma bovis Tanzania.</title>
        <authorList>
            <person name="Oey H."/>
            <person name="Zakrzewski M."/>
            <person name="Gobert G."/>
            <person name="Gravermann K."/>
            <person name="Stoye J."/>
            <person name="Jones M."/>
            <person name="Mcmanus D."/>
            <person name="Krause L."/>
        </authorList>
    </citation>
    <scope>NUCLEOTIDE SEQUENCE [LARGE SCALE GENOMIC DNA]</scope>
    <source>
        <strain evidence="1 2">TAN1997</strain>
    </source>
</reference>